<feature type="transmembrane region" description="Helical" evidence="10">
    <location>
        <begin position="275"/>
        <end position="299"/>
    </location>
</feature>
<dbReference type="GO" id="GO:0009734">
    <property type="term" value="P:auxin-activated signaling pathway"/>
    <property type="evidence" value="ECO:0007669"/>
    <property type="project" value="UniProtKB-KW"/>
</dbReference>
<feature type="transmembrane region" description="Helical" evidence="10">
    <location>
        <begin position="213"/>
        <end position="233"/>
    </location>
</feature>
<feature type="transmembrane region" description="Helical" evidence="10">
    <location>
        <begin position="70"/>
        <end position="94"/>
    </location>
</feature>
<organism evidence="11">
    <name type="scientific">Brassica cretica</name>
    <name type="common">Mustard</name>
    <dbReference type="NCBI Taxonomy" id="69181"/>
    <lineage>
        <taxon>Eukaryota</taxon>
        <taxon>Viridiplantae</taxon>
        <taxon>Streptophyta</taxon>
        <taxon>Embryophyta</taxon>
        <taxon>Tracheophyta</taxon>
        <taxon>Spermatophyta</taxon>
        <taxon>Magnoliopsida</taxon>
        <taxon>eudicotyledons</taxon>
        <taxon>Gunneridae</taxon>
        <taxon>Pentapetalae</taxon>
        <taxon>rosids</taxon>
        <taxon>malvids</taxon>
        <taxon>Brassicales</taxon>
        <taxon>Brassicaceae</taxon>
        <taxon>Brassiceae</taxon>
        <taxon>Brassica</taxon>
    </lineage>
</organism>
<dbReference type="PANTHER" id="PTHR31651:SF29">
    <property type="entry name" value="RRM DOMAIN-CONTAINING PROTEIN"/>
    <property type="match status" value="1"/>
</dbReference>
<comment type="similarity">
    <text evidence="9">Belongs to the auxin efflux carrier (TC 2.A.69.2) family.</text>
</comment>
<feature type="transmembrane region" description="Helical" evidence="10">
    <location>
        <begin position="12"/>
        <end position="34"/>
    </location>
</feature>
<evidence type="ECO:0000256" key="8">
    <source>
        <dbReference type="ARBA" id="ARBA00025100"/>
    </source>
</evidence>
<proteinExistence type="inferred from homology"/>
<gene>
    <name evidence="11" type="ORF">F2Q70_00000822</name>
</gene>
<evidence type="ECO:0000256" key="4">
    <source>
        <dbReference type="ARBA" id="ARBA00022824"/>
    </source>
</evidence>
<dbReference type="EMBL" id="QGKY02001015">
    <property type="protein sequence ID" value="KAF2575178.1"/>
    <property type="molecule type" value="Genomic_DNA"/>
</dbReference>
<feature type="transmembrane region" description="Helical" evidence="10">
    <location>
        <begin position="46"/>
        <end position="64"/>
    </location>
</feature>
<dbReference type="AlphaFoldDB" id="A0A8S9IZR3"/>
<feature type="transmembrane region" description="Helical" evidence="10">
    <location>
        <begin position="344"/>
        <end position="368"/>
    </location>
</feature>
<protein>
    <recommendedName>
        <fullName evidence="12">Auxin efflux carrier component</fullName>
    </recommendedName>
</protein>
<evidence type="ECO:0000256" key="9">
    <source>
        <dbReference type="ARBA" id="ARBA00025752"/>
    </source>
</evidence>
<comment type="caution">
    <text evidence="11">The sequence shown here is derived from an EMBL/GenBank/DDBJ whole genome shotgun (WGS) entry which is preliminary data.</text>
</comment>
<dbReference type="PANTHER" id="PTHR31651">
    <property type="match status" value="1"/>
</dbReference>
<evidence type="ECO:0000256" key="10">
    <source>
        <dbReference type="SAM" id="Phobius"/>
    </source>
</evidence>
<evidence type="ECO:0000256" key="7">
    <source>
        <dbReference type="ARBA" id="ARBA00023294"/>
    </source>
</evidence>
<feature type="transmembrane region" description="Helical" evidence="10">
    <location>
        <begin position="311"/>
        <end position="332"/>
    </location>
</feature>
<dbReference type="GO" id="GO:0005789">
    <property type="term" value="C:endoplasmic reticulum membrane"/>
    <property type="evidence" value="ECO:0007669"/>
    <property type="project" value="UniProtKB-SubCell"/>
</dbReference>
<keyword evidence="2" id="KW-0813">Transport</keyword>
<keyword evidence="3 10" id="KW-0812">Transmembrane</keyword>
<reference evidence="11" key="1">
    <citation type="submission" date="2019-12" db="EMBL/GenBank/DDBJ databases">
        <title>Genome sequencing and annotation of Brassica cretica.</title>
        <authorList>
            <person name="Studholme D.J."/>
            <person name="Sarris P.F."/>
        </authorList>
    </citation>
    <scope>NUCLEOTIDE SEQUENCE</scope>
    <source>
        <strain evidence="11">PFS-102/07</strain>
        <tissue evidence="11">Leaf</tissue>
    </source>
</reference>
<keyword evidence="4" id="KW-0256">Endoplasmic reticulum</keyword>
<accession>A0A8S9IZR3</accession>
<dbReference type="InterPro" id="IPR045033">
    <property type="entry name" value="PILS1/3/4/5/7"/>
</dbReference>
<comment type="function">
    <text evidence="8">Involved in cellular auxin homeostasis by regulating auxin metabolism. Regulates intracellular auxin accumulation at the endoplasmic reticulum and thus auxin availability for nuclear auxin signaling.</text>
</comment>
<dbReference type="GO" id="GO:0080162">
    <property type="term" value="P:endoplasmic reticulum to cytosol auxin transport"/>
    <property type="evidence" value="ECO:0007669"/>
    <property type="project" value="InterPro"/>
</dbReference>
<sequence length="369" mass="41013">MGFLELLEVASMPIVQVLLISVLGAFLATDYCSLLSADTRRSVNKLVFVVFTPCIMFANLAQTVTLQDIISWWFMPINVGITFLVGGILGWLVVKLLNPKPQLHGLIIATCASRSPFGNRSVCRSIGLSYASFSMALGGFYIWTYSYQLVRSSATQFRALGLVKSANKDMDSDDTRSLLLKPQQNQDLEIQLKEKVSTRTYIKDLLHQILEELFAPPTVGAILGFIFGATNWLRNLIIGENAPLRVIQDSVKLLGYELACKPRFFRGLRSSAVKMSVIVGVICVRYIILPVVGVGVVQLAWSLGYLPPDPLFRYVLMLQFTLPPAMNISTMAQLFDVAQDECSVIFLWTYLVASLALTMWSTIFLSILS</sequence>
<dbReference type="InterPro" id="IPR004776">
    <property type="entry name" value="Mem_transp_PIN-like"/>
</dbReference>
<keyword evidence="6 10" id="KW-0472">Membrane</keyword>
<evidence type="ECO:0000256" key="6">
    <source>
        <dbReference type="ARBA" id="ARBA00023136"/>
    </source>
</evidence>
<keyword evidence="5 10" id="KW-1133">Transmembrane helix</keyword>
<feature type="transmembrane region" description="Helical" evidence="10">
    <location>
        <begin position="122"/>
        <end position="143"/>
    </location>
</feature>
<evidence type="ECO:0000313" key="11">
    <source>
        <dbReference type="EMBL" id="KAF2575178.1"/>
    </source>
</evidence>
<evidence type="ECO:0000256" key="2">
    <source>
        <dbReference type="ARBA" id="ARBA00022448"/>
    </source>
</evidence>
<name>A0A8S9IZR3_BRACR</name>
<keyword evidence="7" id="KW-0927">Auxin signaling pathway</keyword>
<comment type="subcellular location">
    <subcellularLocation>
        <location evidence="1">Endoplasmic reticulum membrane</location>
        <topology evidence="1">Multi-pass membrane protein</topology>
    </subcellularLocation>
</comment>
<evidence type="ECO:0000256" key="3">
    <source>
        <dbReference type="ARBA" id="ARBA00022692"/>
    </source>
</evidence>
<evidence type="ECO:0008006" key="12">
    <source>
        <dbReference type="Google" id="ProtNLM"/>
    </source>
</evidence>
<evidence type="ECO:0000256" key="5">
    <source>
        <dbReference type="ARBA" id="ARBA00022989"/>
    </source>
</evidence>
<evidence type="ECO:0000256" key="1">
    <source>
        <dbReference type="ARBA" id="ARBA00004477"/>
    </source>
</evidence>
<dbReference type="Pfam" id="PF03547">
    <property type="entry name" value="Mem_trans"/>
    <property type="match status" value="1"/>
</dbReference>